<dbReference type="Pfam" id="PF01494">
    <property type="entry name" value="FAD_binding_3"/>
    <property type="match status" value="1"/>
</dbReference>
<feature type="domain" description="FAD-binding" evidence="5">
    <location>
        <begin position="16"/>
        <end position="355"/>
    </location>
</feature>
<dbReference type="SUPFAM" id="SSF54373">
    <property type="entry name" value="FAD-linked reductases, C-terminal domain"/>
    <property type="match status" value="1"/>
</dbReference>
<dbReference type="AlphaFoldDB" id="A0AAD4KDW8"/>
<name>A0AAD4KDW8_9EURO</name>
<evidence type="ECO:0000313" key="6">
    <source>
        <dbReference type="EMBL" id="KAH8689527.1"/>
    </source>
</evidence>
<dbReference type="Proteomes" id="UP001201262">
    <property type="component" value="Unassembled WGS sequence"/>
</dbReference>
<keyword evidence="3" id="KW-0560">Oxidoreductase</keyword>
<gene>
    <name evidence="6" type="ORF">BGW36DRAFT_308691</name>
</gene>
<evidence type="ECO:0000256" key="3">
    <source>
        <dbReference type="ARBA" id="ARBA00023002"/>
    </source>
</evidence>
<dbReference type="GO" id="GO:0071949">
    <property type="term" value="F:FAD binding"/>
    <property type="evidence" value="ECO:0007669"/>
    <property type="project" value="InterPro"/>
</dbReference>
<protein>
    <submittedName>
        <fullName evidence="6">Salicylate 1-monooxygenase sala</fullName>
    </submittedName>
</protein>
<dbReference type="RefSeq" id="XP_046065881.1">
    <property type="nucleotide sequence ID" value="XM_046212353.1"/>
</dbReference>
<dbReference type="PANTHER" id="PTHR46720">
    <property type="entry name" value="HYDROXYLASE, PUTATIVE (AFU_ORTHOLOGUE AFUA_3G01460)-RELATED"/>
    <property type="match status" value="1"/>
</dbReference>
<proteinExistence type="predicted"/>
<evidence type="ECO:0000256" key="4">
    <source>
        <dbReference type="SAM" id="Phobius"/>
    </source>
</evidence>
<dbReference type="GeneID" id="70242640"/>
<keyword evidence="4" id="KW-0472">Membrane</keyword>
<keyword evidence="4" id="KW-0812">Transmembrane</keyword>
<dbReference type="PANTHER" id="PTHR46720:SF3">
    <property type="entry name" value="FAD-BINDING DOMAIN-CONTAINING PROTEIN-RELATED"/>
    <property type="match status" value="1"/>
</dbReference>
<keyword evidence="7" id="KW-1185">Reference proteome</keyword>
<evidence type="ECO:0000256" key="1">
    <source>
        <dbReference type="ARBA" id="ARBA00022630"/>
    </source>
</evidence>
<accession>A0AAD4KDW8</accession>
<dbReference type="PRINTS" id="PR00420">
    <property type="entry name" value="RNGMNOXGNASE"/>
</dbReference>
<reference evidence="6" key="1">
    <citation type="submission" date="2021-12" db="EMBL/GenBank/DDBJ databases">
        <title>Convergent genome expansion in fungi linked to evolution of root-endophyte symbiosis.</title>
        <authorList>
            <consortium name="DOE Joint Genome Institute"/>
            <person name="Ke Y.-H."/>
            <person name="Bonito G."/>
            <person name="Liao H.-L."/>
            <person name="Looney B."/>
            <person name="Rojas-Flechas A."/>
            <person name="Nash J."/>
            <person name="Hameed K."/>
            <person name="Schadt C."/>
            <person name="Martin F."/>
            <person name="Crous P.W."/>
            <person name="Miettinen O."/>
            <person name="Magnuson J.K."/>
            <person name="Labbe J."/>
            <person name="Jacobson D."/>
            <person name="Doktycz M.J."/>
            <person name="Veneault-Fourrey C."/>
            <person name="Kuo A."/>
            <person name="Mondo S."/>
            <person name="Calhoun S."/>
            <person name="Riley R."/>
            <person name="Ohm R."/>
            <person name="LaButti K."/>
            <person name="Andreopoulos B."/>
            <person name="Pangilinan J."/>
            <person name="Nolan M."/>
            <person name="Tritt A."/>
            <person name="Clum A."/>
            <person name="Lipzen A."/>
            <person name="Daum C."/>
            <person name="Barry K."/>
            <person name="Grigoriev I.V."/>
            <person name="Vilgalys R."/>
        </authorList>
    </citation>
    <scope>NUCLEOTIDE SEQUENCE</scope>
    <source>
        <strain evidence="6">PMI_201</strain>
    </source>
</reference>
<evidence type="ECO:0000259" key="5">
    <source>
        <dbReference type="Pfam" id="PF01494"/>
    </source>
</evidence>
<dbReference type="FunFam" id="3.50.50.60:FF:000153">
    <property type="entry name" value="Salicylate hydroxylase, putative"/>
    <property type="match status" value="1"/>
</dbReference>
<dbReference type="InterPro" id="IPR002938">
    <property type="entry name" value="FAD-bd"/>
</dbReference>
<evidence type="ECO:0000256" key="2">
    <source>
        <dbReference type="ARBA" id="ARBA00022827"/>
    </source>
</evidence>
<dbReference type="InterPro" id="IPR051104">
    <property type="entry name" value="FAD_monoxygenase"/>
</dbReference>
<keyword evidence="1" id="KW-0285">Flavoprotein</keyword>
<organism evidence="6 7">
    <name type="scientific">Talaromyces proteolyticus</name>
    <dbReference type="NCBI Taxonomy" id="1131652"/>
    <lineage>
        <taxon>Eukaryota</taxon>
        <taxon>Fungi</taxon>
        <taxon>Dikarya</taxon>
        <taxon>Ascomycota</taxon>
        <taxon>Pezizomycotina</taxon>
        <taxon>Eurotiomycetes</taxon>
        <taxon>Eurotiomycetidae</taxon>
        <taxon>Eurotiales</taxon>
        <taxon>Trichocomaceae</taxon>
        <taxon>Talaromyces</taxon>
        <taxon>Talaromyces sect. Bacilispori</taxon>
    </lineage>
</organism>
<sequence>MSKKESHSTSHEEQFEIAIVGGGICGLILAIGLLKRNVKITIYEQSQSFREIGAGVAFTANAIQCMRLIHPGIVDALKTVATSNGNPDDPNDYLQFADGFNQKEDEESKIIFKLYAGYRGFEGCHRAHLLDELVKLVPDNVVRFCKRLDHYVDPGDEGKLKLYFEDGSTAEADAVIGCDGIKSKVRRILLGEENPASYPTYSHKSAFRALIPMDRAASALGDELARNQRMHLGPSAHLLHFPVAHQSLLNVVAFLDDSTERSYSSRLSEPGSKQEVVQAFASWGPTVRTITNLLDDEMDKWFIFDTNDHPAPKYASGRVCIAGDAAHAASPHHGAGAGIGVEDALALSRLLELVTESMEKGGRASKQEALTAAFAAFDAVRRERTQWFVGSSRMICNVYELNNAETGNDMDKIYEEIKWRSHKIWHFDIDGMLRQVEDQYKGKLDGDNIPKSML</sequence>
<evidence type="ECO:0000313" key="7">
    <source>
        <dbReference type="Proteomes" id="UP001201262"/>
    </source>
</evidence>
<dbReference type="EMBL" id="JAJTJA010000015">
    <property type="protein sequence ID" value="KAH8689527.1"/>
    <property type="molecule type" value="Genomic_DNA"/>
</dbReference>
<feature type="transmembrane region" description="Helical" evidence="4">
    <location>
        <begin position="15"/>
        <end position="34"/>
    </location>
</feature>
<dbReference type="GO" id="GO:0016491">
    <property type="term" value="F:oxidoreductase activity"/>
    <property type="evidence" value="ECO:0007669"/>
    <property type="project" value="UniProtKB-KW"/>
</dbReference>
<dbReference type="GO" id="GO:0044550">
    <property type="term" value="P:secondary metabolite biosynthetic process"/>
    <property type="evidence" value="ECO:0007669"/>
    <property type="project" value="TreeGrafter"/>
</dbReference>
<dbReference type="SUPFAM" id="SSF51905">
    <property type="entry name" value="FAD/NAD(P)-binding domain"/>
    <property type="match status" value="1"/>
</dbReference>
<keyword evidence="2" id="KW-0274">FAD</keyword>
<dbReference type="InterPro" id="IPR036188">
    <property type="entry name" value="FAD/NAD-bd_sf"/>
</dbReference>
<keyword evidence="4" id="KW-1133">Transmembrane helix</keyword>
<dbReference type="Gene3D" id="3.50.50.60">
    <property type="entry name" value="FAD/NAD(P)-binding domain"/>
    <property type="match status" value="1"/>
</dbReference>
<comment type="caution">
    <text evidence="6">The sequence shown here is derived from an EMBL/GenBank/DDBJ whole genome shotgun (WGS) entry which is preliminary data.</text>
</comment>